<dbReference type="InterPro" id="IPR039422">
    <property type="entry name" value="MarR/SlyA-like"/>
</dbReference>
<comment type="caution">
    <text evidence="2">The sequence shown here is derived from an EMBL/GenBank/DDBJ whole genome shotgun (WGS) entry which is preliminary data.</text>
</comment>
<evidence type="ECO:0000259" key="1">
    <source>
        <dbReference type="SMART" id="SM00347"/>
    </source>
</evidence>
<dbReference type="PANTHER" id="PTHR33164">
    <property type="entry name" value="TRANSCRIPTIONAL REGULATOR, MARR FAMILY"/>
    <property type="match status" value="1"/>
</dbReference>
<proteinExistence type="predicted"/>
<accession>A0ABQ2I2H2</accession>
<dbReference type="SMART" id="SM00347">
    <property type="entry name" value="HTH_MARR"/>
    <property type="match status" value="1"/>
</dbReference>
<dbReference type="PANTHER" id="PTHR33164:SF99">
    <property type="entry name" value="MARR FAMILY REGULATORY PROTEIN"/>
    <property type="match status" value="1"/>
</dbReference>
<dbReference type="InterPro" id="IPR000835">
    <property type="entry name" value="HTH_MarR-typ"/>
</dbReference>
<evidence type="ECO:0000313" key="3">
    <source>
        <dbReference type="Proteomes" id="UP000623461"/>
    </source>
</evidence>
<dbReference type="Proteomes" id="UP000623461">
    <property type="component" value="Unassembled WGS sequence"/>
</dbReference>
<dbReference type="SUPFAM" id="SSF46785">
    <property type="entry name" value="Winged helix' DNA-binding domain"/>
    <property type="match status" value="1"/>
</dbReference>
<dbReference type="Gene3D" id="1.10.10.10">
    <property type="entry name" value="Winged helix-like DNA-binding domain superfamily/Winged helix DNA-binding domain"/>
    <property type="match status" value="1"/>
</dbReference>
<dbReference type="EMBL" id="BMNZ01000004">
    <property type="protein sequence ID" value="GGM96629.1"/>
    <property type="molecule type" value="Genomic_DNA"/>
</dbReference>
<dbReference type="Pfam" id="PF12802">
    <property type="entry name" value="MarR_2"/>
    <property type="match status" value="1"/>
</dbReference>
<feature type="domain" description="HTH marR-type" evidence="1">
    <location>
        <begin position="71"/>
        <end position="171"/>
    </location>
</feature>
<reference evidence="3" key="1">
    <citation type="journal article" date="2019" name="Int. J. Syst. Evol. Microbiol.">
        <title>The Global Catalogue of Microorganisms (GCM) 10K type strain sequencing project: providing services to taxonomists for standard genome sequencing and annotation.</title>
        <authorList>
            <consortium name="The Broad Institute Genomics Platform"/>
            <consortium name="The Broad Institute Genome Sequencing Center for Infectious Disease"/>
            <person name="Wu L."/>
            <person name="Ma J."/>
        </authorList>
    </citation>
    <scope>NUCLEOTIDE SEQUENCE [LARGE SCALE GENOMIC DNA]</scope>
    <source>
        <strain evidence="3">JCM 1365</strain>
    </source>
</reference>
<dbReference type="InterPro" id="IPR036388">
    <property type="entry name" value="WH-like_DNA-bd_sf"/>
</dbReference>
<name>A0ABQ2I2H2_9MICO</name>
<protein>
    <recommendedName>
        <fullName evidence="1">HTH marR-type domain-containing protein</fullName>
    </recommendedName>
</protein>
<sequence length="209" mass="22304">MSAPAELAWCDGLFWRGFSAGAEPGRVAQVEACGHLGRYDNLVVMNRVDAAYAVLRHVRPLHQFSARAVSDLLVGTDLTLPLRAVLELLLDGGPQTVPDLGRELLVSRQGVQKVVDDGVRLGHLALRDNPAHARSRLVTVTPRGERVFAQLRAAEAANLEAATTGIEPGDLAHCAEVLGRLTAAVREIAGPGATVPHPDVRAADRARSR</sequence>
<gene>
    <name evidence="2" type="ORF">GCM10009721_24170</name>
</gene>
<keyword evidence="3" id="KW-1185">Reference proteome</keyword>
<dbReference type="InterPro" id="IPR036390">
    <property type="entry name" value="WH_DNA-bd_sf"/>
</dbReference>
<organism evidence="2 3">
    <name type="scientific">Terrabacter tumescens</name>
    <dbReference type="NCBI Taxonomy" id="60443"/>
    <lineage>
        <taxon>Bacteria</taxon>
        <taxon>Bacillati</taxon>
        <taxon>Actinomycetota</taxon>
        <taxon>Actinomycetes</taxon>
        <taxon>Micrococcales</taxon>
        <taxon>Intrasporangiaceae</taxon>
        <taxon>Terrabacter</taxon>
    </lineage>
</organism>
<evidence type="ECO:0000313" key="2">
    <source>
        <dbReference type="EMBL" id="GGM96629.1"/>
    </source>
</evidence>